<keyword evidence="4" id="KW-1185">Reference proteome</keyword>
<keyword evidence="1" id="KW-0812">Transmembrane</keyword>
<dbReference type="SUPFAM" id="SSF49299">
    <property type="entry name" value="PKD domain"/>
    <property type="match status" value="1"/>
</dbReference>
<organism evidence="3">
    <name type="scientific">Lentimicrobium saccharophilum</name>
    <dbReference type="NCBI Taxonomy" id="1678841"/>
    <lineage>
        <taxon>Bacteria</taxon>
        <taxon>Pseudomonadati</taxon>
        <taxon>Bacteroidota</taxon>
        <taxon>Bacteroidia</taxon>
        <taxon>Bacteroidales</taxon>
        <taxon>Lentimicrobiaceae</taxon>
        <taxon>Lentimicrobium</taxon>
    </lineage>
</organism>
<evidence type="ECO:0000313" key="4">
    <source>
        <dbReference type="Proteomes" id="UP000053091"/>
    </source>
</evidence>
<protein>
    <submittedName>
        <fullName evidence="3">Protein containing Por secretion system C-terminal sorting domain</fullName>
    </submittedName>
</protein>
<sequence length="842" mass="90599">MNYLSYKGNRSGLFLTVVFAIAFYGYSWSQVPTIQDCLGAIPVCTGFYDQPLVPLGSGNYPDEINPNQSCPRSCMDGETNTIWYVISVQTSGMLRFVITPVNPNDDYDWAVYNLNDMECSDIYNNAAFMQESCNAAGGAGYHGSTGISSPNGGSSHCNGGGPTNKWNADLPVEGGDTYVLCISNWTASSSAGYTLDFGASTAGIYDDVAATIAFIDNEIGCAGATSLYFGFTENLRCLSVNPSDFLLVGPDGTEHTVTSVNGAGCQAGGEQEKFFTIEFYPPMYENGEYELRLIGNVVDLCSNNSLPHGKTFDVQLDPLPTVLAGPEDQMVPIGGTAVFHVETLGDTSFRWQYRPNPTAFWQYLTEVAPYSGTNTNTLTINPATFELGQYQYRCLVSGDCPPLTMSPAATLFVGDALAASASASPDEICYGGSTQLEVNAFGGNIQQPYTYEWSAPDGWSSTLQNPVVEPVQTTTYTVIVDDGFNPVSSQVTVIVHPLPVADAGADIQINHGTFTQLQGSAGVGMPPFDYQWQPADSLWNPAIQSPVTRKLNNSTLFSLVVTDANGCVSEEDQMMVTVVGGPLAVVPQAVPPVICMGDTVQLIALPSGGNYPHYFYSWKVGDTEISTGETVQLTPSGTTTYTLILNDLFNTIESQVTVEVNPLPEVNLIKPEYYIQGGYIQVCVYDTLILDAGNAGAQYLWSNGSTERYLETKTSGISFDFQEHSVRVTDPITGCINHGAAGVAFTFTACSYGVEDLKPEDFIIVYPNPARRNVTIALDGPAGFFDVTMTDLSGRVIMRSGISKTMPGISQTMLDLSDNSPGTYLLRITSKRGTVVTKLVIH</sequence>
<dbReference type="EMBL" id="DF968182">
    <property type="protein sequence ID" value="GAP43083.1"/>
    <property type="molecule type" value="Genomic_DNA"/>
</dbReference>
<dbReference type="InterPro" id="IPR036179">
    <property type="entry name" value="Ig-like_dom_sf"/>
</dbReference>
<dbReference type="AlphaFoldDB" id="A0A0S7BWV6"/>
<name>A0A0S7BWV6_9BACT</name>
<dbReference type="Gene3D" id="2.60.40.10">
    <property type="entry name" value="Immunoglobulins"/>
    <property type="match status" value="1"/>
</dbReference>
<feature type="domain" description="Secretion system C-terminal sorting" evidence="2">
    <location>
        <begin position="765"/>
        <end position="841"/>
    </location>
</feature>
<feature type="transmembrane region" description="Helical" evidence="1">
    <location>
        <begin position="12"/>
        <end position="29"/>
    </location>
</feature>
<dbReference type="RefSeq" id="WP_062039799.1">
    <property type="nucleotide sequence ID" value="NZ_DF968182.1"/>
</dbReference>
<dbReference type="SUPFAM" id="SSF48726">
    <property type="entry name" value="Immunoglobulin"/>
    <property type="match status" value="1"/>
</dbReference>
<dbReference type="STRING" id="1678841.TBC1_111225"/>
<evidence type="ECO:0000256" key="1">
    <source>
        <dbReference type="SAM" id="Phobius"/>
    </source>
</evidence>
<dbReference type="InterPro" id="IPR026444">
    <property type="entry name" value="Secre_tail"/>
</dbReference>
<dbReference type="InterPro" id="IPR013783">
    <property type="entry name" value="Ig-like_fold"/>
</dbReference>
<gene>
    <name evidence="3" type="ORF">TBC1_111225</name>
</gene>
<keyword evidence="1" id="KW-0472">Membrane</keyword>
<keyword evidence="1" id="KW-1133">Transmembrane helix</keyword>
<dbReference type="NCBIfam" id="TIGR04183">
    <property type="entry name" value="Por_Secre_tail"/>
    <property type="match status" value="1"/>
</dbReference>
<proteinExistence type="predicted"/>
<accession>A0A0S7BWV6</accession>
<dbReference type="Pfam" id="PF18962">
    <property type="entry name" value="Por_Secre_tail"/>
    <property type="match status" value="1"/>
</dbReference>
<evidence type="ECO:0000313" key="3">
    <source>
        <dbReference type="EMBL" id="GAP43083.1"/>
    </source>
</evidence>
<dbReference type="Proteomes" id="UP000053091">
    <property type="component" value="Unassembled WGS sequence"/>
</dbReference>
<evidence type="ECO:0000259" key="2">
    <source>
        <dbReference type="Pfam" id="PF18962"/>
    </source>
</evidence>
<dbReference type="OrthoDB" id="1041092at2"/>
<dbReference type="InterPro" id="IPR035986">
    <property type="entry name" value="PKD_dom_sf"/>
</dbReference>
<reference evidence="3" key="1">
    <citation type="journal article" date="2015" name="Genome Announc.">
        <title>Draft Genome Sequence of Bacteroidales Strain TBC1, a Novel Isolate from a Methanogenic Wastewater Treatment System.</title>
        <authorList>
            <person name="Tourlousse D.M."/>
            <person name="Matsuura N."/>
            <person name="Sun L."/>
            <person name="Toyonaga M."/>
            <person name="Kuroda K."/>
            <person name="Ohashi A."/>
            <person name="Cruz R."/>
            <person name="Yamaguchi T."/>
            <person name="Sekiguchi Y."/>
        </authorList>
    </citation>
    <scope>NUCLEOTIDE SEQUENCE [LARGE SCALE GENOMIC DNA]</scope>
    <source>
        <strain evidence="3">TBC1</strain>
    </source>
</reference>